<organism evidence="1 2">
    <name type="scientific">Vibrio navarrensis</name>
    <dbReference type="NCBI Taxonomy" id="29495"/>
    <lineage>
        <taxon>Bacteria</taxon>
        <taxon>Pseudomonadati</taxon>
        <taxon>Pseudomonadota</taxon>
        <taxon>Gammaproteobacteria</taxon>
        <taxon>Vibrionales</taxon>
        <taxon>Vibrionaceae</taxon>
        <taxon>Vibrio</taxon>
    </lineage>
</organism>
<keyword evidence="1" id="KW-0830">Ubiquinone</keyword>
<keyword evidence="1" id="KW-0808">Transferase</keyword>
<evidence type="ECO:0000313" key="2">
    <source>
        <dbReference type="Proteomes" id="UP000029994"/>
    </source>
</evidence>
<protein>
    <submittedName>
        <fullName evidence="1">3-demethylubiquinone-9 3-methyltransferase</fullName>
    </submittedName>
</protein>
<accession>A0A099LUA6</accession>
<dbReference type="GeneID" id="93875742"/>
<dbReference type="GO" id="GO:0032259">
    <property type="term" value="P:methylation"/>
    <property type="evidence" value="ECO:0007669"/>
    <property type="project" value="UniProtKB-KW"/>
</dbReference>
<dbReference type="RefSeq" id="WP_039425858.1">
    <property type="nucleotide sequence ID" value="NZ_CAWPVW010000076.1"/>
</dbReference>
<keyword evidence="2" id="KW-1185">Reference proteome</keyword>
<dbReference type="Proteomes" id="UP000029994">
    <property type="component" value="Unassembled WGS sequence"/>
</dbReference>
<evidence type="ECO:0000313" key="1">
    <source>
        <dbReference type="EMBL" id="KGK11016.1"/>
    </source>
</evidence>
<dbReference type="eggNOG" id="ENOG5031NP1">
    <property type="taxonomic scope" value="Bacteria"/>
</dbReference>
<keyword evidence="1" id="KW-0489">Methyltransferase</keyword>
<dbReference type="AlphaFoldDB" id="A0A099LUA6"/>
<name>A0A099LUA6_9VIBR</name>
<dbReference type="GO" id="GO:0008168">
    <property type="term" value="F:methyltransferase activity"/>
    <property type="evidence" value="ECO:0007669"/>
    <property type="project" value="UniProtKB-KW"/>
</dbReference>
<gene>
    <name evidence="1" type="ORF">EA26_06750</name>
</gene>
<dbReference type="EMBL" id="JMCG01000001">
    <property type="protein sequence ID" value="KGK11016.1"/>
    <property type="molecule type" value="Genomic_DNA"/>
</dbReference>
<reference evidence="1 2" key="1">
    <citation type="submission" date="2014-04" db="EMBL/GenBank/DDBJ databases">
        <title>Genome sequencing of Vibrio navarrensis strains.</title>
        <authorList>
            <person name="Gladney L.M."/>
            <person name="Katz L.S."/>
            <person name="Marino-Ramirez L."/>
            <person name="Jordan I.K."/>
        </authorList>
    </citation>
    <scope>NUCLEOTIDE SEQUENCE [LARGE SCALE GENOMIC DNA]</scope>
    <source>
        <strain evidence="1 2">ATCC 51183</strain>
    </source>
</reference>
<sequence>MDTVKTQLKKDFYSQIYSLQSNAVSQSTSTLAVLTEEELSELEAAWIELVVWKKNQTH</sequence>
<proteinExistence type="predicted"/>
<comment type="caution">
    <text evidence="1">The sequence shown here is derived from an EMBL/GenBank/DDBJ whole genome shotgun (WGS) entry which is preliminary data.</text>
</comment>